<dbReference type="PIRSF" id="PIRSF001430">
    <property type="entry name" value="tRNA_psdUrid_synth"/>
    <property type="match status" value="1"/>
</dbReference>
<dbReference type="InterPro" id="IPR001406">
    <property type="entry name" value="PsdUridine_synth_TruA"/>
</dbReference>
<dbReference type="Gene3D" id="3.30.70.580">
    <property type="entry name" value="Pseudouridine synthase I, catalytic domain, N-terminal subdomain"/>
    <property type="match status" value="1"/>
</dbReference>
<comment type="caution">
    <text evidence="4">Lacks conserved residue(s) required for the propagation of feature annotation.</text>
</comment>
<dbReference type="NCBIfam" id="TIGR00071">
    <property type="entry name" value="hisT_truA"/>
    <property type="match status" value="1"/>
</dbReference>
<dbReference type="AlphaFoldDB" id="A0A1V6LPG7"/>
<evidence type="ECO:0000256" key="1">
    <source>
        <dbReference type="ARBA" id="ARBA00009375"/>
    </source>
</evidence>
<evidence type="ECO:0000256" key="4">
    <source>
        <dbReference type="HAMAP-Rule" id="MF_00171"/>
    </source>
</evidence>
<comment type="catalytic activity">
    <reaction evidence="4 7">
        <text>uridine(38/39/40) in tRNA = pseudouridine(38/39/40) in tRNA</text>
        <dbReference type="Rhea" id="RHEA:22376"/>
        <dbReference type="Rhea" id="RHEA-COMP:10085"/>
        <dbReference type="Rhea" id="RHEA-COMP:10087"/>
        <dbReference type="ChEBI" id="CHEBI:65314"/>
        <dbReference type="ChEBI" id="CHEBI:65315"/>
        <dbReference type="EC" id="5.4.99.12"/>
    </reaction>
</comment>
<dbReference type="SUPFAM" id="SSF55120">
    <property type="entry name" value="Pseudouridine synthase"/>
    <property type="match status" value="1"/>
</dbReference>
<evidence type="ECO:0000256" key="3">
    <source>
        <dbReference type="ARBA" id="ARBA00023235"/>
    </source>
</evidence>
<protein>
    <recommendedName>
        <fullName evidence="4">tRNA pseudouridine synthase A</fullName>
        <ecNumber evidence="4">5.4.99.12</ecNumber>
    </recommendedName>
    <alternativeName>
        <fullName evidence="4">tRNA pseudouridine(38-40) synthase</fullName>
    </alternativeName>
    <alternativeName>
        <fullName evidence="4">tRNA pseudouridylate synthase I</fullName>
    </alternativeName>
    <alternativeName>
        <fullName evidence="4">tRNA-uridine isomerase I</fullName>
    </alternativeName>
</protein>
<feature type="active site" description="Nucleophile" evidence="4 5">
    <location>
        <position position="51"/>
    </location>
</feature>
<evidence type="ECO:0000256" key="5">
    <source>
        <dbReference type="PIRSR" id="PIRSR001430-1"/>
    </source>
</evidence>
<dbReference type="InterPro" id="IPR020095">
    <property type="entry name" value="PsdUridine_synth_TruA_C"/>
</dbReference>
<organism evidence="9 10">
    <name type="scientific">Croceivirga radicis</name>
    <dbReference type="NCBI Taxonomy" id="1929488"/>
    <lineage>
        <taxon>Bacteria</taxon>
        <taxon>Pseudomonadati</taxon>
        <taxon>Bacteroidota</taxon>
        <taxon>Flavobacteriia</taxon>
        <taxon>Flavobacteriales</taxon>
        <taxon>Flavobacteriaceae</taxon>
        <taxon>Croceivirga</taxon>
    </lineage>
</organism>
<reference evidence="9 10" key="1">
    <citation type="submission" date="2016-12" db="EMBL/GenBank/DDBJ databases">
        <authorList>
            <person name="Song W.-J."/>
            <person name="Kurnit D.M."/>
        </authorList>
    </citation>
    <scope>NUCLEOTIDE SEQUENCE [LARGE SCALE GENOMIC DNA]</scope>
    <source>
        <strain evidence="9 10">HSG9</strain>
    </source>
</reference>
<dbReference type="Gene3D" id="3.30.70.660">
    <property type="entry name" value="Pseudouridine synthase I, catalytic domain, C-terminal subdomain"/>
    <property type="match status" value="1"/>
</dbReference>
<dbReference type="EC" id="5.4.99.12" evidence="4"/>
<dbReference type="HAMAP" id="MF_00171">
    <property type="entry name" value="TruA"/>
    <property type="match status" value="1"/>
</dbReference>
<comment type="similarity">
    <text evidence="1 4 7">Belongs to the tRNA pseudouridine synthase TruA family.</text>
</comment>
<proteinExistence type="inferred from homology"/>
<dbReference type="OrthoDB" id="9811823at2"/>
<comment type="subunit">
    <text evidence="4">Homodimer.</text>
</comment>
<dbReference type="GO" id="GO:0031119">
    <property type="term" value="P:tRNA pseudouridine synthesis"/>
    <property type="evidence" value="ECO:0007669"/>
    <property type="project" value="UniProtKB-UniRule"/>
</dbReference>
<feature type="domain" description="Pseudouridine synthase I TruA alpha/beta" evidence="8">
    <location>
        <begin position="8"/>
        <end position="103"/>
    </location>
</feature>
<dbReference type="PANTHER" id="PTHR11142:SF0">
    <property type="entry name" value="TRNA PSEUDOURIDINE SYNTHASE-LIKE 1"/>
    <property type="match status" value="1"/>
</dbReference>
<dbReference type="Pfam" id="PF01416">
    <property type="entry name" value="PseudoU_synth_1"/>
    <property type="match status" value="2"/>
</dbReference>
<comment type="function">
    <text evidence="4">Formation of pseudouridine at positions 38, 39 and 40 in the anticodon stem and loop of transfer RNAs.</text>
</comment>
<dbReference type="InterPro" id="IPR020094">
    <property type="entry name" value="TruA/RsuA/RluB/E/F_N"/>
</dbReference>
<feature type="domain" description="Pseudouridine synthase I TruA alpha/beta" evidence="8">
    <location>
        <begin position="141"/>
        <end position="242"/>
    </location>
</feature>
<evidence type="ECO:0000256" key="6">
    <source>
        <dbReference type="PIRSR" id="PIRSR001430-2"/>
    </source>
</evidence>
<dbReference type="InterPro" id="IPR020097">
    <property type="entry name" value="PsdUridine_synth_TruA_a/b_dom"/>
</dbReference>
<dbReference type="RefSeq" id="WP_080319432.1">
    <property type="nucleotide sequence ID" value="NZ_MTBC01000008.1"/>
</dbReference>
<dbReference type="GO" id="GO:0003723">
    <property type="term" value="F:RNA binding"/>
    <property type="evidence" value="ECO:0007669"/>
    <property type="project" value="InterPro"/>
</dbReference>
<dbReference type="GO" id="GO:0160147">
    <property type="term" value="F:tRNA pseudouridine(38-40) synthase activity"/>
    <property type="evidence" value="ECO:0007669"/>
    <property type="project" value="UniProtKB-EC"/>
</dbReference>
<name>A0A1V6LPG7_9FLAO</name>
<feature type="binding site" evidence="4 6">
    <location>
        <position position="109"/>
    </location>
    <ligand>
        <name>substrate</name>
    </ligand>
</feature>
<keyword evidence="2 4" id="KW-0819">tRNA processing</keyword>
<comment type="caution">
    <text evidence="9">The sequence shown here is derived from an EMBL/GenBank/DDBJ whole genome shotgun (WGS) entry which is preliminary data.</text>
</comment>
<sequence>MRYFIEFAYNGTSYHGWQRQPNAISVQQVLEEALSLLLRQKINVVGAGRTDAGVHAKQMFAHLDVAKKLDVNELVKRLNNYLPKDIAIKRIFPVKADAHARFDATLRAYEYIIVPFKDPFSQESAHHVFLPLDVEVMNQEAKDLIGRQDFECFSKSHTDVHTYFCTITQAGWQKVGDKLVFTIAADRFLRNMVRAVVGTLLDVGLHKKPSGHIKKVIASKSRGEAGVSVPAKGLYLTRVEYSDIEIDE</sequence>
<dbReference type="PANTHER" id="PTHR11142">
    <property type="entry name" value="PSEUDOURIDYLATE SYNTHASE"/>
    <property type="match status" value="1"/>
</dbReference>
<accession>A0A1V6LPG7</accession>
<gene>
    <name evidence="4" type="primary">truA</name>
    <name evidence="9" type="ORF">BUL40_11785</name>
</gene>
<dbReference type="FunFam" id="3.30.70.580:FF:000001">
    <property type="entry name" value="tRNA pseudouridine synthase A"/>
    <property type="match status" value="1"/>
</dbReference>
<keyword evidence="10" id="KW-1185">Reference proteome</keyword>
<evidence type="ECO:0000256" key="7">
    <source>
        <dbReference type="RuleBase" id="RU003792"/>
    </source>
</evidence>
<dbReference type="Proteomes" id="UP000191680">
    <property type="component" value="Unassembled WGS sequence"/>
</dbReference>
<dbReference type="InterPro" id="IPR020103">
    <property type="entry name" value="PsdUridine_synth_cat_dom_sf"/>
</dbReference>
<evidence type="ECO:0000259" key="8">
    <source>
        <dbReference type="Pfam" id="PF01416"/>
    </source>
</evidence>
<dbReference type="EMBL" id="MTBC01000008">
    <property type="protein sequence ID" value="OQD42100.1"/>
    <property type="molecule type" value="Genomic_DNA"/>
</dbReference>
<evidence type="ECO:0000313" key="9">
    <source>
        <dbReference type="EMBL" id="OQD42100.1"/>
    </source>
</evidence>
<evidence type="ECO:0000313" key="10">
    <source>
        <dbReference type="Proteomes" id="UP000191680"/>
    </source>
</evidence>
<keyword evidence="3 4" id="KW-0413">Isomerase</keyword>
<evidence type="ECO:0000256" key="2">
    <source>
        <dbReference type="ARBA" id="ARBA00022694"/>
    </source>
</evidence>
<dbReference type="CDD" id="cd02570">
    <property type="entry name" value="PseudoU_synth_EcTruA"/>
    <property type="match status" value="1"/>
</dbReference>